<accession>A0AAW6EIN5</accession>
<proteinExistence type="predicted"/>
<name>A0AAW6EIN5_9FIRM</name>
<sequence>MTYGMVVNYACAYDRQRLIAAGKKVIDPEIKYEELKANLPVVEERYKQGKISKERYEKYLAKIKAWEGE</sequence>
<dbReference type="AlphaFoldDB" id="A0AAW6EIN5"/>
<dbReference type="Proteomes" id="UP001213042">
    <property type="component" value="Unassembled WGS sequence"/>
</dbReference>
<dbReference type="RefSeq" id="WP_195221739.1">
    <property type="nucleotide sequence ID" value="NZ_JADMWL010000028.1"/>
</dbReference>
<dbReference type="EMBL" id="JAQMLU010000029">
    <property type="protein sequence ID" value="MDB8751303.1"/>
    <property type="molecule type" value="Genomic_DNA"/>
</dbReference>
<evidence type="ECO:0008006" key="3">
    <source>
        <dbReference type="Google" id="ProtNLM"/>
    </source>
</evidence>
<evidence type="ECO:0000313" key="1">
    <source>
        <dbReference type="EMBL" id="MDB8751303.1"/>
    </source>
</evidence>
<evidence type="ECO:0000313" key="2">
    <source>
        <dbReference type="Proteomes" id="UP001213042"/>
    </source>
</evidence>
<organism evidence="1 2">
    <name type="scientific">Ruminococcus bicirculans</name>
    <name type="common">ex Wegman et al. 2014</name>
    <dbReference type="NCBI Taxonomy" id="1160721"/>
    <lineage>
        <taxon>Bacteria</taxon>
        <taxon>Bacillati</taxon>
        <taxon>Bacillota</taxon>
        <taxon>Clostridia</taxon>
        <taxon>Eubacteriales</taxon>
        <taxon>Oscillospiraceae</taxon>
        <taxon>Ruminococcus</taxon>
    </lineage>
</organism>
<protein>
    <recommendedName>
        <fullName evidence="3">SHOCT domain-containing protein</fullName>
    </recommendedName>
</protein>
<comment type="caution">
    <text evidence="1">The sequence shown here is derived from an EMBL/GenBank/DDBJ whole genome shotgun (WGS) entry which is preliminary data.</text>
</comment>
<gene>
    <name evidence="1" type="ORF">PNW00_12720</name>
</gene>
<reference evidence="1" key="1">
    <citation type="submission" date="2023-01" db="EMBL/GenBank/DDBJ databases">
        <title>Human gut microbiome strain richness.</title>
        <authorList>
            <person name="Chen-Liaw A."/>
        </authorList>
    </citation>
    <scope>NUCLEOTIDE SEQUENCE</scope>
    <source>
        <strain evidence="1">D43st1_D9_D43t1_170807</strain>
    </source>
</reference>